<evidence type="ECO:0000313" key="1">
    <source>
        <dbReference type="EMBL" id="MCH86754.1"/>
    </source>
</evidence>
<sequence>MAKIKILGNLHTFAAAKQVFAAATKPECCAGNRKILVRCSERVANIREHVVVRYAKERSLREHY</sequence>
<protein>
    <submittedName>
        <fullName evidence="1">Uncharacterized protein</fullName>
    </submittedName>
</protein>
<proteinExistence type="predicted"/>
<gene>
    <name evidence="1" type="ORF">A2U01_0007614</name>
</gene>
<dbReference type="EMBL" id="LXQA010010890">
    <property type="protein sequence ID" value="MCH86754.1"/>
    <property type="molecule type" value="Genomic_DNA"/>
</dbReference>
<dbReference type="AlphaFoldDB" id="A0A392MKH0"/>
<comment type="caution">
    <text evidence="1">The sequence shown here is derived from an EMBL/GenBank/DDBJ whole genome shotgun (WGS) entry which is preliminary data.</text>
</comment>
<dbReference type="Proteomes" id="UP000265520">
    <property type="component" value="Unassembled WGS sequence"/>
</dbReference>
<organism evidence="1 2">
    <name type="scientific">Trifolium medium</name>
    <dbReference type="NCBI Taxonomy" id="97028"/>
    <lineage>
        <taxon>Eukaryota</taxon>
        <taxon>Viridiplantae</taxon>
        <taxon>Streptophyta</taxon>
        <taxon>Embryophyta</taxon>
        <taxon>Tracheophyta</taxon>
        <taxon>Spermatophyta</taxon>
        <taxon>Magnoliopsida</taxon>
        <taxon>eudicotyledons</taxon>
        <taxon>Gunneridae</taxon>
        <taxon>Pentapetalae</taxon>
        <taxon>rosids</taxon>
        <taxon>fabids</taxon>
        <taxon>Fabales</taxon>
        <taxon>Fabaceae</taxon>
        <taxon>Papilionoideae</taxon>
        <taxon>50 kb inversion clade</taxon>
        <taxon>NPAAA clade</taxon>
        <taxon>Hologalegina</taxon>
        <taxon>IRL clade</taxon>
        <taxon>Trifolieae</taxon>
        <taxon>Trifolium</taxon>
    </lineage>
</organism>
<feature type="non-terminal residue" evidence="1">
    <location>
        <position position="64"/>
    </location>
</feature>
<reference evidence="1 2" key="1">
    <citation type="journal article" date="2018" name="Front. Plant Sci.">
        <title>Red Clover (Trifolium pratense) and Zigzag Clover (T. medium) - A Picture of Genomic Similarities and Differences.</title>
        <authorList>
            <person name="Dluhosova J."/>
            <person name="Istvanek J."/>
            <person name="Nedelnik J."/>
            <person name="Repkova J."/>
        </authorList>
    </citation>
    <scope>NUCLEOTIDE SEQUENCE [LARGE SCALE GENOMIC DNA]</scope>
    <source>
        <strain evidence="2">cv. 10/8</strain>
        <tissue evidence="1">Leaf</tissue>
    </source>
</reference>
<name>A0A392MKH0_9FABA</name>
<evidence type="ECO:0000313" key="2">
    <source>
        <dbReference type="Proteomes" id="UP000265520"/>
    </source>
</evidence>
<keyword evidence="2" id="KW-1185">Reference proteome</keyword>
<accession>A0A392MKH0</accession>